<name>A0A0E0M6K7_ORYPU</name>
<dbReference type="Proteomes" id="UP000026962">
    <property type="component" value="Chromosome 10"/>
</dbReference>
<accession>A0A0E0M6K7</accession>
<protein>
    <submittedName>
        <fullName evidence="1">Uncharacterized protein</fullName>
    </submittedName>
</protein>
<dbReference type="HOGENOM" id="CLU_171395_1_0_1"/>
<evidence type="ECO:0000313" key="1">
    <source>
        <dbReference type="EnsemblPlants" id="OPUNC10G05380.1"/>
    </source>
</evidence>
<dbReference type="AlphaFoldDB" id="A0A0E0M6K7"/>
<sequence>MEENDDTLVVDDGGRRAVRTKEEKDDMSVVEAKALLRVSLPDVRQHLHQYGGVHLG</sequence>
<keyword evidence="2" id="KW-1185">Reference proteome</keyword>
<reference evidence="1" key="2">
    <citation type="submission" date="2018-05" db="EMBL/GenBank/DDBJ databases">
        <title>OpunRS2 (Oryza punctata Reference Sequence Version 2).</title>
        <authorList>
            <person name="Zhang J."/>
            <person name="Kudrna D."/>
            <person name="Lee S."/>
            <person name="Talag J."/>
            <person name="Welchert J."/>
            <person name="Wing R.A."/>
        </authorList>
    </citation>
    <scope>NUCLEOTIDE SEQUENCE [LARGE SCALE GENOMIC DNA]</scope>
</reference>
<proteinExistence type="predicted"/>
<organism evidence="1">
    <name type="scientific">Oryza punctata</name>
    <name type="common">Red rice</name>
    <dbReference type="NCBI Taxonomy" id="4537"/>
    <lineage>
        <taxon>Eukaryota</taxon>
        <taxon>Viridiplantae</taxon>
        <taxon>Streptophyta</taxon>
        <taxon>Embryophyta</taxon>
        <taxon>Tracheophyta</taxon>
        <taxon>Spermatophyta</taxon>
        <taxon>Magnoliopsida</taxon>
        <taxon>Liliopsida</taxon>
        <taxon>Poales</taxon>
        <taxon>Poaceae</taxon>
        <taxon>BOP clade</taxon>
        <taxon>Oryzoideae</taxon>
        <taxon>Oryzeae</taxon>
        <taxon>Oryzinae</taxon>
        <taxon>Oryza</taxon>
    </lineage>
</organism>
<reference evidence="1" key="1">
    <citation type="submission" date="2015-04" db="UniProtKB">
        <authorList>
            <consortium name="EnsemblPlants"/>
        </authorList>
    </citation>
    <scope>IDENTIFICATION</scope>
</reference>
<dbReference type="EnsemblPlants" id="OPUNC10G05380.1">
    <property type="protein sequence ID" value="OPUNC10G05380.1"/>
    <property type="gene ID" value="OPUNC10G05380"/>
</dbReference>
<dbReference type="Gramene" id="OPUNC10G05380.1">
    <property type="protein sequence ID" value="OPUNC10G05380.1"/>
    <property type="gene ID" value="OPUNC10G05380"/>
</dbReference>
<evidence type="ECO:0000313" key="2">
    <source>
        <dbReference type="Proteomes" id="UP000026962"/>
    </source>
</evidence>